<dbReference type="RefSeq" id="XP_033648844.1">
    <property type="nucleotide sequence ID" value="XM_033802863.1"/>
</dbReference>
<proteinExistence type="predicted"/>
<feature type="region of interest" description="Disordered" evidence="1">
    <location>
        <begin position="336"/>
        <end position="356"/>
    </location>
</feature>
<evidence type="ECO:0000256" key="2">
    <source>
        <dbReference type="SAM" id="Phobius"/>
    </source>
</evidence>
<protein>
    <submittedName>
        <fullName evidence="3">Uncharacterized protein</fullName>
    </submittedName>
</protein>
<feature type="transmembrane region" description="Helical" evidence="2">
    <location>
        <begin position="58"/>
        <end position="79"/>
    </location>
</feature>
<keyword evidence="2" id="KW-0472">Membrane</keyword>
<organism evidence="3 4">
    <name type="scientific">Westerdykella ornata</name>
    <dbReference type="NCBI Taxonomy" id="318751"/>
    <lineage>
        <taxon>Eukaryota</taxon>
        <taxon>Fungi</taxon>
        <taxon>Dikarya</taxon>
        <taxon>Ascomycota</taxon>
        <taxon>Pezizomycotina</taxon>
        <taxon>Dothideomycetes</taxon>
        <taxon>Pleosporomycetidae</taxon>
        <taxon>Pleosporales</taxon>
        <taxon>Sporormiaceae</taxon>
        <taxon>Westerdykella</taxon>
    </lineage>
</organism>
<evidence type="ECO:0000313" key="3">
    <source>
        <dbReference type="EMBL" id="KAF2271305.1"/>
    </source>
</evidence>
<feature type="compositionally biased region" description="Polar residues" evidence="1">
    <location>
        <begin position="442"/>
        <end position="451"/>
    </location>
</feature>
<feature type="region of interest" description="Disordered" evidence="1">
    <location>
        <begin position="369"/>
        <end position="465"/>
    </location>
</feature>
<feature type="compositionally biased region" description="Polar residues" evidence="1">
    <location>
        <begin position="369"/>
        <end position="399"/>
    </location>
</feature>
<name>A0A6A6J4D9_WESOR</name>
<evidence type="ECO:0000256" key="1">
    <source>
        <dbReference type="SAM" id="MobiDB-lite"/>
    </source>
</evidence>
<reference evidence="3" key="1">
    <citation type="journal article" date="2020" name="Stud. Mycol.">
        <title>101 Dothideomycetes genomes: a test case for predicting lifestyles and emergence of pathogens.</title>
        <authorList>
            <person name="Haridas S."/>
            <person name="Albert R."/>
            <person name="Binder M."/>
            <person name="Bloem J."/>
            <person name="Labutti K."/>
            <person name="Salamov A."/>
            <person name="Andreopoulos B."/>
            <person name="Baker S."/>
            <person name="Barry K."/>
            <person name="Bills G."/>
            <person name="Bluhm B."/>
            <person name="Cannon C."/>
            <person name="Castanera R."/>
            <person name="Culley D."/>
            <person name="Daum C."/>
            <person name="Ezra D."/>
            <person name="Gonzalez J."/>
            <person name="Henrissat B."/>
            <person name="Kuo A."/>
            <person name="Liang C."/>
            <person name="Lipzen A."/>
            <person name="Lutzoni F."/>
            <person name="Magnuson J."/>
            <person name="Mondo S."/>
            <person name="Nolan M."/>
            <person name="Ohm R."/>
            <person name="Pangilinan J."/>
            <person name="Park H.-J."/>
            <person name="Ramirez L."/>
            <person name="Alfaro M."/>
            <person name="Sun H."/>
            <person name="Tritt A."/>
            <person name="Yoshinaga Y."/>
            <person name="Zwiers L.-H."/>
            <person name="Turgeon B."/>
            <person name="Goodwin S."/>
            <person name="Spatafora J."/>
            <person name="Crous P."/>
            <person name="Grigoriev I."/>
        </authorList>
    </citation>
    <scope>NUCLEOTIDE SEQUENCE</scope>
    <source>
        <strain evidence="3">CBS 379.55</strain>
    </source>
</reference>
<keyword evidence="2" id="KW-1133">Transmembrane helix</keyword>
<dbReference type="EMBL" id="ML986551">
    <property type="protein sequence ID" value="KAF2271305.1"/>
    <property type="molecule type" value="Genomic_DNA"/>
</dbReference>
<feature type="transmembrane region" description="Helical" evidence="2">
    <location>
        <begin position="22"/>
        <end position="46"/>
    </location>
</feature>
<evidence type="ECO:0000313" key="4">
    <source>
        <dbReference type="Proteomes" id="UP000800097"/>
    </source>
</evidence>
<dbReference type="GeneID" id="54556038"/>
<feature type="compositionally biased region" description="Low complexity" evidence="1">
    <location>
        <begin position="400"/>
        <end position="426"/>
    </location>
</feature>
<dbReference type="Proteomes" id="UP000800097">
    <property type="component" value="Unassembled WGS sequence"/>
</dbReference>
<keyword evidence="4" id="KW-1185">Reference proteome</keyword>
<gene>
    <name evidence="3" type="ORF">EI97DRAFT_505080</name>
</gene>
<sequence length="551" mass="59582">MDQPPVVAEAVNQLSMLSLFKLLFMDLCFAAIIELVFGGFVAPMDLPASFADWRGEPCFVCVVIGLLLAQLIASAHGALDKKPSFLGSQNAGMASNNRLVLFEPRNRHQIHAHFPASTVKVDGSAVILAHAITAALMSFLLQSLETDPFHMVIFAITQAPGAAVVSFIASTSTIYPTSCDLEGAVRIWIATSILASDQPKRLLTYEQRDHQQARRSCINILSQIPACFPKFASALILHPGNAWRKPMLHYQERMARTAKHPGSKTVVNQMVQTRPTVPCIENHPDAIQSPSSPTNMSLHDIYLTVVIPAVPTCESINKPAAATLRNVSSKEQQALFTQDLESTRPPTKGQLSDRRKKIVKVVDTTRKNTSGVSVTTDAKSMPKETSTVRVLRTSQTARNPISLSSPSLASTSITSSSSSVSDSATSEGSVTFPSFTIAAPPQTASSMTPTSRGRKRSVAEIDDDEEPDILLDAGGDVLMDEYKEPDVIPSPEKKYRLSCGKAVPSSSSVSPPNSPVKLRPSFCWEIAHSPLSWGGCGQQSHGQPLWGIVRF</sequence>
<accession>A0A6A6J4D9</accession>
<keyword evidence="2" id="KW-0812">Transmembrane</keyword>
<dbReference type="AlphaFoldDB" id="A0A6A6J4D9"/>